<keyword evidence="1" id="KW-0472">Membrane</keyword>
<feature type="transmembrane region" description="Helical" evidence="1">
    <location>
        <begin position="13"/>
        <end position="31"/>
    </location>
</feature>
<keyword evidence="1" id="KW-0812">Transmembrane</keyword>
<keyword evidence="1" id="KW-1133">Transmembrane helix</keyword>
<reference evidence="2" key="2">
    <citation type="submission" date="2021-04" db="EMBL/GenBank/DDBJ databases">
        <authorList>
            <person name="Gilroy R."/>
        </authorList>
    </citation>
    <scope>NUCLEOTIDE SEQUENCE</scope>
    <source>
        <strain evidence="2">2189</strain>
    </source>
</reference>
<gene>
    <name evidence="2" type="ORF">H9851_02950</name>
</gene>
<feature type="transmembrane region" description="Helical" evidence="1">
    <location>
        <begin position="137"/>
        <end position="157"/>
    </location>
</feature>
<feature type="transmembrane region" description="Helical" evidence="1">
    <location>
        <begin position="38"/>
        <end position="59"/>
    </location>
</feature>
<evidence type="ECO:0000313" key="2">
    <source>
        <dbReference type="EMBL" id="HIX50220.1"/>
    </source>
</evidence>
<accession>A0A9D1W0X9</accession>
<name>A0A9D1W0X9_9FIRM</name>
<reference evidence="2" key="1">
    <citation type="journal article" date="2021" name="PeerJ">
        <title>Extensive microbial diversity within the chicken gut microbiome revealed by metagenomics and culture.</title>
        <authorList>
            <person name="Gilroy R."/>
            <person name="Ravi A."/>
            <person name="Getino M."/>
            <person name="Pursley I."/>
            <person name="Horton D.L."/>
            <person name="Alikhan N.F."/>
            <person name="Baker D."/>
            <person name="Gharbi K."/>
            <person name="Hall N."/>
            <person name="Watson M."/>
            <person name="Adriaenssens E.M."/>
            <person name="Foster-Nyarko E."/>
            <person name="Jarju S."/>
            <person name="Secka A."/>
            <person name="Antonio M."/>
            <person name="Oren A."/>
            <person name="Chaudhuri R.R."/>
            <person name="La Ragione R."/>
            <person name="Hildebrand F."/>
            <person name="Pallen M.J."/>
        </authorList>
    </citation>
    <scope>NUCLEOTIDE SEQUENCE</scope>
    <source>
        <strain evidence="2">2189</strain>
    </source>
</reference>
<dbReference type="EMBL" id="DXEW01000015">
    <property type="protein sequence ID" value="HIX50220.1"/>
    <property type="molecule type" value="Genomic_DNA"/>
</dbReference>
<feature type="transmembrane region" description="Helical" evidence="1">
    <location>
        <begin position="71"/>
        <end position="93"/>
    </location>
</feature>
<feature type="transmembrane region" description="Helical" evidence="1">
    <location>
        <begin position="211"/>
        <end position="230"/>
    </location>
</feature>
<feature type="transmembrane region" description="Helical" evidence="1">
    <location>
        <begin position="169"/>
        <end position="191"/>
    </location>
</feature>
<organism evidence="2 3">
    <name type="scientific">Candidatus Borkfalkia faecavium</name>
    <dbReference type="NCBI Taxonomy" id="2838508"/>
    <lineage>
        <taxon>Bacteria</taxon>
        <taxon>Bacillati</taxon>
        <taxon>Bacillota</taxon>
        <taxon>Clostridia</taxon>
        <taxon>Christensenellales</taxon>
        <taxon>Christensenellaceae</taxon>
        <taxon>Candidatus Borkfalkia</taxon>
    </lineage>
</organism>
<proteinExistence type="predicted"/>
<evidence type="ECO:0000256" key="1">
    <source>
        <dbReference type="SAM" id="Phobius"/>
    </source>
</evidence>
<protein>
    <submittedName>
        <fullName evidence="2">Uncharacterized protein</fullName>
    </submittedName>
</protein>
<dbReference type="Proteomes" id="UP000886847">
    <property type="component" value="Unassembled WGS sequence"/>
</dbReference>
<sequence length="267" mass="30937">MSEIIARRQFDPLYIWLDIAFLAVFAALLLWRKKYMTFLVGIVFGLVYFAVDYGIFHLVCHARTISEGYSLFWVLLWMSMSYGFTNFVWIWLWISKDKNLFEWSLFILCWWLCAPMLAATFGGNAEPIVIQRTTGSYHGYMALILFVGYAALIAWNLAHKDKGRRVNILWLLAIGILVQFGWEAGLLLGGIRSAGFTSFADKLLTLVTNSLLETNLGMPYIYVIFLAYSARFTERLRRREHPQPLLQRLEENNAERVRGEEVSEYLA</sequence>
<evidence type="ECO:0000313" key="3">
    <source>
        <dbReference type="Proteomes" id="UP000886847"/>
    </source>
</evidence>
<dbReference type="AlphaFoldDB" id="A0A9D1W0X9"/>
<feature type="transmembrane region" description="Helical" evidence="1">
    <location>
        <begin position="105"/>
        <end position="125"/>
    </location>
</feature>
<comment type="caution">
    <text evidence="2">The sequence shown here is derived from an EMBL/GenBank/DDBJ whole genome shotgun (WGS) entry which is preliminary data.</text>
</comment>